<keyword evidence="3" id="KW-1185">Reference proteome</keyword>
<dbReference type="SMART" id="SM00320">
    <property type="entry name" value="WD40"/>
    <property type="match status" value="7"/>
</dbReference>
<accession>A0A507E830</accession>
<evidence type="ECO:0000313" key="2">
    <source>
        <dbReference type="EMBL" id="TPX60209.1"/>
    </source>
</evidence>
<dbReference type="InterPro" id="IPR001680">
    <property type="entry name" value="WD40_rpt"/>
</dbReference>
<dbReference type="SUPFAM" id="SSF50978">
    <property type="entry name" value="WD40 repeat-like"/>
    <property type="match status" value="1"/>
</dbReference>
<name>A0A507E830_9FUNG</name>
<proteinExistence type="predicted"/>
<dbReference type="InterPro" id="IPR051150">
    <property type="entry name" value="SWT21/TCAB1_mRNA_Telomere"/>
</dbReference>
<feature type="region of interest" description="Disordered" evidence="1">
    <location>
        <begin position="480"/>
        <end position="499"/>
    </location>
</feature>
<dbReference type="PANTHER" id="PTHR13211:SF0">
    <property type="entry name" value="TELOMERASE CAJAL BODY PROTEIN 1"/>
    <property type="match status" value="1"/>
</dbReference>
<gene>
    <name evidence="2" type="ORF">PhCBS80983_g01931</name>
</gene>
<feature type="region of interest" description="Disordered" evidence="1">
    <location>
        <begin position="421"/>
        <end position="441"/>
    </location>
</feature>
<dbReference type="STRING" id="109895.A0A507E830"/>
<feature type="compositionally biased region" description="Acidic residues" evidence="1">
    <location>
        <begin position="421"/>
        <end position="437"/>
    </location>
</feature>
<organism evidence="2 3">
    <name type="scientific">Powellomyces hirtus</name>
    <dbReference type="NCBI Taxonomy" id="109895"/>
    <lineage>
        <taxon>Eukaryota</taxon>
        <taxon>Fungi</taxon>
        <taxon>Fungi incertae sedis</taxon>
        <taxon>Chytridiomycota</taxon>
        <taxon>Chytridiomycota incertae sedis</taxon>
        <taxon>Chytridiomycetes</taxon>
        <taxon>Spizellomycetales</taxon>
        <taxon>Powellomycetaceae</taxon>
        <taxon>Powellomyces</taxon>
    </lineage>
</organism>
<sequence length="499" mass="55052">MDMAEDGSHSASQFSAEFHLKHDEQVSETDVPLETPTAVDGEAAAQWTAYISYDFTQGPVKTCTTGRTLCNNLVTTGDVKGGLNSNFCKALKWSPDGTCLLSSTADNTFRVFEKPAYIEYEGSTIVEAPLTPVLTISEPECVYDFQWYPLMNSTDPATCCFLSSVRDHPIRLWDAYTGQLRCSYVAFDHLDQVQAPNCLTFNLDGTKLYCGFNNLIQIFDTHRPGRDCVRKPTSPNKKSKKGQKGLISSIAFNPDQSGMYAAGSYTGSIGLYDERNDELLCQMRDTDGRGITQVEFSRDGSYLFSASRKSDKLLAWDIRNTGDILATYPRQGNTNQRISFSLDPSGRYLSTGDQTGDVLIYDLHTNELAKRFQGHQDVVSSAVFHPTLPLLGTCSGQRRDIILDAPVYDANGAVEYIDVDASDADTDEDEEGDEEEGELKAASANRIVVDSSVAIWRVPHEWVPITGEQEQQLELQEAVTEEMGGVETADQQASEPSVL</sequence>
<dbReference type="InterPro" id="IPR015943">
    <property type="entry name" value="WD40/YVTN_repeat-like_dom_sf"/>
</dbReference>
<dbReference type="PANTHER" id="PTHR13211">
    <property type="entry name" value="TELOMERASE CAJAL BODY PROTEIN 1"/>
    <property type="match status" value="1"/>
</dbReference>
<feature type="compositionally biased region" description="Polar residues" evidence="1">
    <location>
        <begin position="489"/>
        <end position="499"/>
    </location>
</feature>
<evidence type="ECO:0000256" key="1">
    <source>
        <dbReference type="SAM" id="MobiDB-lite"/>
    </source>
</evidence>
<protein>
    <submittedName>
        <fullName evidence="2">Uncharacterized protein</fullName>
    </submittedName>
</protein>
<dbReference type="AlphaFoldDB" id="A0A507E830"/>
<dbReference type="Proteomes" id="UP000318582">
    <property type="component" value="Unassembled WGS sequence"/>
</dbReference>
<reference evidence="2 3" key="1">
    <citation type="journal article" date="2019" name="Sci. Rep.">
        <title>Comparative genomics of chytrid fungi reveal insights into the obligate biotrophic and pathogenic lifestyle of Synchytrium endobioticum.</title>
        <authorList>
            <person name="van de Vossenberg B.T.L.H."/>
            <person name="Warris S."/>
            <person name="Nguyen H.D.T."/>
            <person name="van Gent-Pelzer M.P.E."/>
            <person name="Joly D.L."/>
            <person name="van de Geest H.C."/>
            <person name="Bonants P.J.M."/>
            <person name="Smith D.S."/>
            <person name="Levesque C.A."/>
            <person name="van der Lee T.A.J."/>
        </authorList>
    </citation>
    <scope>NUCLEOTIDE SEQUENCE [LARGE SCALE GENOMIC DNA]</scope>
    <source>
        <strain evidence="2 3">CBS 809.83</strain>
    </source>
</reference>
<comment type="caution">
    <text evidence="2">The sequence shown here is derived from an EMBL/GenBank/DDBJ whole genome shotgun (WGS) entry which is preliminary data.</text>
</comment>
<dbReference type="EMBL" id="QEAQ01000017">
    <property type="protein sequence ID" value="TPX60209.1"/>
    <property type="molecule type" value="Genomic_DNA"/>
</dbReference>
<dbReference type="Gene3D" id="2.130.10.10">
    <property type="entry name" value="YVTN repeat-like/Quinoprotein amine dehydrogenase"/>
    <property type="match status" value="1"/>
</dbReference>
<evidence type="ECO:0000313" key="3">
    <source>
        <dbReference type="Proteomes" id="UP000318582"/>
    </source>
</evidence>
<dbReference type="Pfam" id="PF00400">
    <property type="entry name" value="WD40"/>
    <property type="match status" value="1"/>
</dbReference>
<dbReference type="InterPro" id="IPR036322">
    <property type="entry name" value="WD40_repeat_dom_sf"/>
</dbReference>